<dbReference type="Pfam" id="PF26557">
    <property type="entry name" value="Cullin_AB"/>
    <property type="match status" value="1"/>
</dbReference>
<dbReference type="SMART" id="SM00182">
    <property type="entry name" value="CULLIN"/>
    <property type="match status" value="1"/>
</dbReference>
<dbReference type="InterPro" id="IPR036390">
    <property type="entry name" value="WH_DNA-bd_sf"/>
</dbReference>
<dbReference type="FunFam" id="1.10.10.10:FF:000014">
    <property type="entry name" value="Cullin 1"/>
    <property type="match status" value="1"/>
</dbReference>
<organism evidence="7 8">
    <name type="scientific">Malassezia vespertilionis</name>
    <dbReference type="NCBI Taxonomy" id="2020962"/>
    <lineage>
        <taxon>Eukaryota</taxon>
        <taxon>Fungi</taxon>
        <taxon>Dikarya</taxon>
        <taxon>Basidiomycota</taxon>
        <taxon>Ustilaginomycotina</taxon>
        <taxon>Malasseziomycetes</taxon>
        <taxon>Malasseziales</taxon>
        <taxon>Malasseziaceae</taxon>
        <taxon>Malassezia</taxon>
    </lineage>
</organism>
<dbReference type="Pfam" id="PF00888">
    <property type="entry name" value="Cullin"/>
    <property type="match status" value="1"/>
</dbReference>
<feature type="domain" description="Cullin family profile" evidence="6">
    <location>
        <begin position="397"/>
        <end position="625"/>
    </location>
</feature>
<dbReference type="SUPFAM" id="SSF46785">
    <property type="entry name" value="Winged helix' DNA-binding domain"/>
    <property type="match status" value="1"/>
</dbReference>
<dbReference type="SUPFAM" id="SSF75632">
    <property type="entry name" value="Cullin homology domain"/>
    <property type="match status" value="1"/>
</dbReference>
<comment type="similarity">
    <text evidence="1 4 5">Belongs to the cullin family.</text>
</comment>
<gene>
    <name evidence="7" type="ORF">MVES_002574</name>
</gene>
<sequence>MRRGASGALAQSLGNVHTGDARDAWMGIARAFPRTSGATPKLAISGAPTPPCAAPLMPSKAAMDEVVGALMLGTLHHCPLQRLYRAVQDVCALQDTAAMQHVYNTSVARLRRLLDAEVDACLKRTPPNNVALHLECMWQSYVAKLARVEQLLAPLLGGAWYAAKVGTSLESVCFAHLQRQLQVLRVEPVLMQSVCAVAQQLREAPHETSLVRSLQSVLRMLRALGLYERVCGMLAAQASAYYTTLAHEFYETDPGAHISAMYACILCEDAWKDWLYGAEAERVLQAMQRTLVSEHVAQLTGLVPLLAEQHAYSTCSMLYHLLARSDVLDALRAALRDYVHERGMALVQGAQDTMMERLVAFQDETRDLWAEGLQHDRTMQHAIRDTFEAVVNARGGKPAELLAQYIDVKLRGGNKIMSDVQLEQCMDNALSLFRHMHDKDMFEEFYKRCFARRLLLSRSASDEAERSMLLKLKREAGPDFTEKLETMLKDMQLSNGLMAAFSDRDTRLPFDFDVHVLTQAHWPTFPDVHVALPPPMMDAMHDYEAFYATVHSGRSLSWRHALGYLVVTVDLGKAGVRELYISTFQAAVLFVFNHAKRGEAIGYETIRAQTQLEPSTLKRTLQSLASGAIPTRVLRKHPQGRDVLESDTFTINEALKNDRKRIRINQIQYKETAEEQRTTEERVFIDRELILQAAVMRILKARKTIAHTELMHAVVQQSKLRFAVDASELKKAFERLIEKDLMERVEGERGVYRYVA</sequence>
<dbReference type="Gene3D" id="3.30.230.130">
    <property type="entry name" value="Cullin, Chain C, Domain 2"/>
    <property type="match status" value="1"/>
</dbReference>
<name>A0A2N1JB28_9BASI</name>
<dbReference type="InterPro" id="IPR059120">
    <property type="entry name" value="Cullin-like_AB"/>
</dbReference>
<evidence type="ECO:0000313" key="7">
    <source>
        <dbReference type="EMBL" id="PKI83768.1"/>
    </source>
</evidence>
<protein>
    <recommendedName>
        <fullName evidence="6">Cullin family profile domain-containing protein</fullName>
    </recommendedName>
</protein>
<dbReference type="GO" id="GO:0031625">
    <property type="term" value="F:ubiquitin protein ligase binding"/>
    <property type="evidence" value="ECO:0007669"/>
    <property type="project" value="InterPro"/>
</dbReference>
<dbReference type="InterPro" id="IPR036317">
    <property type="entry name" value="Cullin_homology_sf"/>
</dbReference>
<dbReference type="InterPro" id="IPR019559">
    <property type="entry name" value="Cullin_neddylation_domain"/>
</dbReference>
<dbReference type="Gene3D" id="1.20.1310.10">
    <property type="entry name" value="Cullin Repeats"/>
    <property type="match status" value="2"/>
</dbReference>
<dbReference type="Gene3D" id="1.10.10.10">
    <property type="entry name" value="Winged helix-like DNA-binding domain superfamily/Winged helix DNA-binding domain"/>
    <property type="match status" value="1"/>
</dbReference>
<dbReference type="InterPro" id="IPR045093">
    <property type="entry name" value="Cullin"/>
</dbReference>
<keyword evidence="2" id="KW-1017">Isopeptide bond</keyword>
<dbReference type="AlphaFoldDB" id="A0A2N1JB28"/>
<dbReference type="SMART" id="SM00884">
    <property type="entry name" value="Cullin_Nedd8"/>
    <property type="match status" value="1"/>
</dbReference>
<dbReference type="FunFam" id="1.20.1310.10:FF:000002">
    <property type="entry name" value="cullin-3 isoform X1"/>
    <property type="match status" value="1"/>
</dbReference>
<proteinExistence type="inferred from homology"/>
<dbReference type="PANTHER" id="PTHR11932">
    <property type="entry name" value="CULLIN"/>
    <property type="match status" value="1"/>
</dbReference>
<dbReference type="STRING" id="2020962.A0A2N1JB28"/>
<keyword evidence="8" id="KW-1185">Reference proteome</keyword>
<dbReference type="InterPro" id="IPR001373">
    <property type="entry name" value="Cullin_N"/>
</dbReference>
<dbReference type="SUPFAM" id="SSF74788">
    <property type="entry name" value="Cullin repeat-like"/>
    <property type="match status" value="1"/>
</dbReference>
<evidence type="ECO:0000256" key="4">
    <source>
        <dbReference type="PROSITE-ProRule" id="PRU00330"/>
    </source>
</evidence>
<evidence type="ECO:0000259" key="6">
    <source>
        <dbReference type="PROSITE" id="PS50069"/>
    </source>
</evidence>
<reference evidence="7 8" key="1">
    <citation type="submission" date="2017-10" db="EMBL/GenBank/DDBJ databases">
        <title>A novel species of cold-tolerant Malassezia isolated from bats.</title>
        <authorList>
            <person name="Lorch J.M."/>
            <person name="Palmer J.M."/>
            <person name="Vanderwolf K.J."/>
            <person name="Schmidt K.Z."/>
            <person name="Verant M.L."/>
            <person name="Weller T.J."/>
            <person name="Blehert D.S."/>
        </authorList>
    </citation>
    <scope>NUCLEOTIDE SEQUENCE [LARGE SCALE GENOMIC DNA]</scope>
    <source>
        <strain evidence="7 8">NWHC:44797-103</strain>
    </source>
</reference>
<dbReference type="Pfam" id="PF10557">
    <property type="entry name" value="Cullin_Nedd8"/>
    <property type="match status" value="1"/>
</dbReference>
<dbReference type="PROSITE" id="PS50069">
    <property type="entry name" value="CULLIN_2"/>
    <property type="match status" value="1"/>
</dbReference>
<keyword evidence="3" id="KW-0832">Ubl conjugation</keyword>
<evidence type="ECO:0000256" key="1">
    <source>
        <dbReference type="ARBA" id="ARBA00006019"/>
    </source>
</evidence>
<dbReference type="OrthoDB" id="27073at2759"/>
<dbReference type="GO" id="GO:0006511">
    <property type="term" value="P:ubiquitin-dependent protein catabolic process"/>
    <property type="evidence" value="ECO:0007669"/>
    <property type="project" value="InterPro"/>
</dbReference>
<evidence type="ECO:0000256" key="3">
    <source>
        <dbReference type="ARBA" id="ARBA00022843"/>
    </source>
</evidence>
<dbReference type="InterPro" id="IPR016159">
    <property type="entry name" value="Cullin_repeat-like_dom_sf"/>
</dbReference>
<dbReference type="Proteomes" id="UP000232875">
    <property type="component" value="Unassembled WGS sequence"/>
</dbReference>
<evidence type="ECO:0000256" key="5">
    <source>
        <dbReference type="RuleBase" id="RU003829"/>
    </source>
</evidence>
<dbReference type="InterPro" id="IPR016158">
    <property type="entry name" value="Cullin_homology"/>
</dbReference>
<dbReference type="InterPro" id="IPR036388">
    <property type="entry name" value="WH-like_DNA-bd_sf"/>
</dbReference>
<accession>A0A2N1JB28</accession>
<evidence type="ECO:0000313" key="8">
    <source>
        <dbReference type="Proteomes" id="UP000232875"/>
    </source>
</evidence>
<dbReference type="EMBL" id="KZ454991">
    <property type="protein sequence ID" value="PKI83768.1"/>
    <property type="molecule type" value="Genomic_DNA"/>
</dbReference>
<evidence type="ECO:0000256" key="2">
    <source>
        <dbReference type="ARBA" id="ARBA00022499"/>
    </source>
</evidence>